<feature type="signal peptide" evidence="1">
    <location>
        <begin position="1"/>
        <end position="18"/>
    </location>
</feature>
<evidence type="ECO:0008006" key="4">
    <source>
        <dbReference type="Google" id="ProtNLM"/>
    </source>
</evidence>
<organism evidence="2 3">
    <name type="scientific">Pelagibacterium lentulum</name>
    <dbReference type="NCBI Taxonomy" id="2029865"/>
    <lineage>
        <taxon>Bacteria</taxon>
        <taxon>Pseudomonadati</taxon>
        <taxon>Pseudomonadota</taxon>
        <taxon>Alphaproteobacteria</taxon>
        <taxon>Hyphomicrobiales</taxon>
        <taxon>Devosiaceae</taxon>
        <taxon>Pelagibacterium</taxon>
    </lineage>
</organism>
<protein>
    <recommendedName>
        <fullName evidence="4">DUF3108 domain-containing protein</fullName>
    </recommendedName>
</protein>
<evidence type="ECO:0000256" key="1">
    <source>
        <dbReference type="SAM" id="SignalP"/>
    </source>
</evidence>
<dbReference type="AlphaFoldDB" id="A0A916VU92"/>
<feature type="chain" id="PRO_5037365873" description="DUF3108 domain-containing protein" evidence="1">
    <location>
        <begin position="19"/>
        <end position="255"/>
    </location>
</feature>
<keyword evidence="3" id="KW-1185">Reference proteome</keyword>
<name>A0A916VU92_9HYPH</name>
<comment type="caution">
    <text evidence="2">The sequence shown here is derived from an EMBL/GenBank/DDBJ whole genome shotgun (WGS) entry which is preliminary data.</text>
</comment>
<evidence type="ECO:0000313" key="3">
    <source>
        <dbReference type="Proteomes" id="UP000596977"/>
    </source>
</evidence>
<dbReference type="Pfam" id="PF11306">
    <property type="entry name" value="DUF3108"/>
    <property type="match status" value="1"/>
</dbReference>
<evidence type="ECO:0000313" key="2">
    <source>
        <dbReference type="EMBL" id="GGA35131.1"/>
    </source>
</evidence>
<gene>
    <name evidence="2" type="ORF">GCM10011499_00520</name>
</gene>
<sequence length="255" mass="27601">MFKAGLTALALAATPAQAQQANALASYVVNLAGINVAYVNIRLEADGASYQLDLSADVAGLAQVVSQGSGSVNSGGRITGDGLASDRFFLETRTQSERFQVEARYQGGNAVHHAISPPLTNNENRVQVTSSHRSGVNDPIAAFILRGNGLDQSLCNRTMRIFTGVERFDLNLGFAEMQQATSSRTGYQGPVVLCHMRYNPIAGHFSTSEITNYLRDNQRMLAWFAPLEGTGYFIPYRVLIGTSFGDLSMVLTRLE</sequence>
<keyword evidence="1" id="KW-0732">Signal</keyword>
<accession>A0A916VU92</accession>
<dbReference type="InterPro" id="IPR021457">
    <property type="entry name" value="DUF3108"/>
</dbReference>
<dbReference type="Proteomes" id="UP000596977">
    <property type="component" value="Unassembled WGS sequence"/>
</dbReference>
<dbReference type="EMBL" id="BMKB01000001">
    <property type="protein sequence ID" value="GGA35131.1"/>
    <property type="molecule type" value="Genomic_DNA"/>
</dbReference>
<proteinExistence type="predicted"/>
<reference evidence="2 3" key="1">
    <citation type="journal article" date="2014" name="Int. J. Syst. Evol. Microbiol.">
        <title>Complete genome sequence of Corynebacterium casei LMG S-19264T (=DSM 44701T), isolated from a smear-ripened cheese.</title>
        <authorList>
            <consortium name="US DOE Joint Genome Institute (JGI-PGF)"/>
            <person name="Walter F."/>
            <person name="Albersmeier A."/>
            <person name="Kalinowski J."/>
            <person name="Ruckert C."/>
        </authorList>
    </citation>
    <scope>NUCLEOTIDE SEQUENCE [LARGE SCALE GENOMIC DNA]</scope>
    <source>
        <strain evidence="2 3">CGMCC 1.15896</strain>
    </source>
</reference>